<evidence type="ECO:0000256" key="1">
    <source>
        <dbReference type="SAM" id="MobiDB-lite"/>
    </source>
</evidence>
<evidence type="ECO:0000313" key="2">
    <source>
        <dbReference type="EMBL" id="CAB4693250.1"/>
    </source>
</evidence>
<sequence>MNGQKISATSPTSTVRRLAAIAALSLVVVACGSSAKTTESSAPATDGTTATTDTAAPASTPDTTPVTEVSKADALYPNGIRDVRYCEIAVLKKVAADFVLDVWNTMGFSECPQADWDAIKAPEAAAAQGGLAAIKNGPRFWTIDRVTTDLVKTADTTTFGVLEMFKGTSINFGPAMPAQTPYLIREIPRDTVFSFEAGSRVYEVTDDAGHTYAMQSYAQIIDPTQTIDKLENLGSVLKLPVGWTFESKVLDAPLDVPTTNGIAYVIQDELQNTYQRIGG</sequence>
<dbReference type="AlphaFoldDB" id="A0A6J6P1W2"/>
<feature type="region of interest" description="Disordered" evidence="1">
    <location>
        <begin position="37"/>
        <end position="66"/>
    </location>
</feature>
<feature type="compositionally biased region" description="Low complexity" evidence="1">
    <location>
        <begin position="40"/>
        <end position="65"/>
    </location>
</feature>
<organism evidence="2">
    <name type="scientific">freshwater metagenome</name>
    <dbReference type="NCBI Taxonomy" id="449393"/>
    <lineage>
        <taxon>unclassified sequences</taxon>
        <taxon>metagenomes</taxon>
        <taxon>ecological metagenomes</taxon>
    </lineage>
</organism>
<protein>
    <submittedName>
        <fullName evidence="2">Unannotated protein</fullName>
    </submittedName>
</protein>
<gene>
    <name evidence="2" type="ORF">UFOPK2366_00873</name>
</gene>
<proteinExistence type="predicted"/>
<dbReference type="EMBL" id="CAEZXM010000144">
    <property type="protein sequence ID" value="CAB4693250.1"/>
    <property type="molecule type" value="Genomic_DNA"/>
</dbReference>
<reference evidence="2" key="1">
    <citation type="submission" date="2020-05" db="EMBL/GenBank/DDBJ databases">
        <authorList>
            <person name="Chiriac C."/>
            <person name="Salcher M."/>
            <person name="Ghai R."/>
            <person name="Kavagutti S V."/>
        </authorList>
    </citation>
    <scope>NUCLEOTIDE SEQUENCE</scope>
</reference>
<dbReference type="PROSITE" id="PS51257">
    <property type="entry name" value="PROKAR_LIPOPROTEIN"/>
    <property type="match status" value="1"/>
</dbReference>
<accession>A0A6J6P1W2</accession>
<name>A0A6J6P1W2_9ZZZZ</name>